<organism evidence="1">
    <name type="scientific">marine metagenome</name>
    <dbReference type="NCBI Taxonomy" id="408172"/>
    <lineage>
        <taxon>unclassified sequences</taxon>
        <taxon>metagenomes</taxon>
        <taxon>ecological metagenomes</taxon>
    </lineage>
</organism>
<reference evidence="1" key="1">
    <citation type="submission" date="2018-05" db="EMBL/GenBank/DDBJ databases">
        <authorList>
            <person name="Lanie J.A."/>
            <person name="Ng W.-L."/>
            <person name="Kazmierczak K.M."/>
            <person name="Andrzejewski T.M."/>
            <person name="Davidsen T.M."/>
            <person name="Wayne K.J."/>
            <person name="Tettelin H."/>
            <person name="Glass J.I."/>
            <person name="Rusch D."/>
            <person name="Podicherti R."/>
            <person name="Tsui H.-C.T."/>
            <person name="Winkler M.E."/>
        </authorList>
    </citation>
    <scope>NUCLEOTIDE SEQUENCE</scope>
</reference>
<dbReference type="AlphaFoldDB" id="A0A381Z7A0"/>
<dbReference type="EMBL" id="UINC01020077">
    <property type="protein sequence ID" value="SVA84653.1"/>
    <property type="molecule type" value="Genomic_DNA"/>
</dbReference>
<name>A0A381Z7A0_9ZZZZ</name>
<sequence length="43" mass="5209">HGSRRVLHYKFPFNTLIRQKSELFQALIITWNFQSILSRFDIS</sequence>
<gene>
    <name evidence="1" type="ORF">METZ01_LOCUS137507</name>
</gene>
<accession>A0A381Z7A0</accession>
<protein>
    <submittedName>
        <fullName evidence="1">Uncharacterized protein</fullName>
    </submittedName>
</protein>
<proteinExistence type="predicted"/>
<evidence type="ECO:0000313" key="1">
    <source>
        <dbReference type="EMBL" id="SVA84653.1"/>
    </source>
</evidence>
<feature type="non-terminal residue" evidence="1">
    <location>
        <position position="1"/>
    </location>
</feature>